<comment type="caution">
    <text evidence="1">The sequence shown here is derived from an EMBL/GenBank/DDBJ whole genome shotgun (WGS) entry which is preliminary data.</text>
</comment>
<evidence type="ECO:0000313" key="1">
    <source>
        <dbReference type="EMBL" id="TNV70821.1"/>
    </source>
</evidence>
<sequence>MQQANGLSVSFNGHSSDQTLRRNFQHLDSHLEIESSLAAFFNDCQVIRFSHSNGVYTYDVPHEQQSESQEEVAAH</sequence>
<name>A0A8J8SUI9_HALGN</name>
<dbReference type="AlphaFoldDB" id="A0A8J8SUI9"/>
<gene>
    <name evidence="1" type="ORF">FGO68_gene2199</name>
</gene>
<organism evidence="1 2">
    <name type="scientific">Halteria grandinella</name>
    <dbReference type="NCBI Taxonomy" id="5974"/>
    <lineage>
        <taxon>Eukaryota</taxon>
        <taxon>Sar</taxon>
        <taxon>Alveolata</taxon>
        <taxon>Ciliophora</taxon>
        <taxon>Intramacronucleata</taxon>
        <taxon>Spirotrichea</taxon>
        <taxon>Stichotrichia</taxon>
        <taxon>Sporadotrichida</taxon>
        <taxon>Halteriidae</taxon>
        <taxon>Halteria</taxon>
    </lineage>
</organism>
<keyword evidence="2" id="KW-1185">Reference proteome</keyword>
<accession>A0A8J8SUI9</accession>
<dbReference type="Proteomes" id="UP000785679">
    <property type="component" value="Unassembled WGS sequence"/>
</dbReference>
<protein>
    <submittedName>
        <fullName evidence="1">Uncharacterized protein</fullName>
    </submittedName>
</protein>
<proteinExistence type="predicted"/>
<reference evidence="1" key="1">
    <citation type="submission" date="2019-06" db="EMBL/GenBank/DDBJ databases">
        <authorList>
            <person name="Zheng W."/>
        </authorList>
    </citation>
    <scope>NUCLEOTIDE SEQUENCE</scope>
    <source>
        <strain evidence="1">QDHG01</strain>
    </source>
</reference>
<evidence type="ECO:0000313" key="2">
    <source>
        <dbReference type="Proteomes" id="UP000785679"/>
    </source>
</evidence>
<dbReference type="EMBL" id="RRYP01032382">
    <property type="protein sequence ID" value="TNV70821.1"/>
    <property type="molecule type" value="Genomic_DNA"/>
</dbReference>